<keyword evidence="3" id="KW-0238">DNA-binding</keyword>
<evidence type="ECO:0000313" key="4">
    <source>
        <dbReference type="Proteomes" id="UP001596514"/>
    </source>
</evidence>
<accession>A0ABW2T7I7</accession>
<organism evidence="3 4">
    <name type="scientific">Streptosporangium amethystogenes subsp. fukuiense</name>
    <dbReference type="NCBI Taxonomy" id="698418"/>
    <lineage>
        <taxon>Bacteria</taxon>
        <taxon>Bacillati</taxon>
        <taxon>Actinomycetota</taxon>
        <taxon>Actinomycetes</taxon>
        <taxon>Streptosporangiales</taxon>
        <taxon>Streptosporangiaceae</taxon>
        <taxon>Streptosporangium</taxon>
    </lineage>
</organism>
<dbReference type="PROSITE" id="PS50937">
    <property type="entry name" value="HTH_MERR_2"/>
    <property type="match status" value="1"/>
</dbReference>
<reference evidence="4" key="1">
    <citation type="journal article" date="2019" name="Int. J. Syst. Evol. Microbiol.">
        <title>The Global Catalogue of Microorganisms (GCM) 10K type strain sequencing project: providing services to taxonomists for standard genome sequencing and annotation.</title>
        <authorList>
            <consortium name="The Broad Institute Genomics Platform"/>
            <consortium name="The Broad Institute Genome Sequencing Center for Infectious Disease"/>
            <person name="Wu L."/>
            <person name="Ma J."/>
        </authorList>
    </citation>
    <scope>NUCLEOTIDE SEQUENCE [LARGE SCALE GENOMIC DNA]</scope>
    <source>
        <strain evidence="4">JCM 10083</strain>
    </source>
</reference>
<dbReference type="Gene3D" id="1.10.1660.10">
    <property type="match status" value="1"/>
</dbReference>
<feature type="region of interest" description="Disordered" evidence="1">
    <location>
        <begin position="97"/>
        <end position="135"/>
    </location>
</feature>
<feature type="compositionally biased region" description="Basic and acidic residues" evidence="1">
    <location>
        <begin position="97"/>
        <end position="117"/>
    </location>
</feature>
<gene>
    <name evidence="3" type="ORF">ACFQVD_30935</name>
</gene>
<dbReference type="InterPro" id="IPR009061">
    <property type="entry name" value="DNA-bd_dom_put_sf"/>
</dbReference>
<keyword evidence="4" id="KW-1185">Reference proteome</keyword>
<dbReference type="SUPFAM" id="SSF46955">
    <property type="entry name" value="Putative DNA-binding domain"/>
    <property type="match status" value="1"/>
</dbReference>
<protein>
    <submittedName>
        <fullName evidence="3">MerR family DNA-binding transcriptional regulator</fullName>
    </submittedName>
</protein>
<dbReference type="GO" id="GO:0003677">
    <property type="term" value="F:DNA binding"/>
    <property type="evidence" value="ECO:0007669"/>
    <property type="project" value="UniProtKB-KW"/>
</dbReference>
<dbReference type="Pfam" id="PF00376">
    <property type="entry name" value="MerR"/>
    <property type="match status" value="1"/>
</dbReference>
<name>A0ABW2T7I7_9ACTN</name>
<dbReference type="InterPro" id="IPR000551">
    <property type="entry name" value="MerR-type_HTH_dom"/>
</dbReference>
<dbReference type="EMBL" id="JBHTEE010000001">
    <property type="protein sequence ID" value="MFC7604533.1"/>
    <property type="molecule type" value="Genomic_DNA"/>
</dbReference>
<evidence type="ECO:0000259" key="2">
    <source>
        <dbReference type="PROSITE" id="PS50937"/>
    </source>
</evidence>
<proteinExistence type="predicted"/>
<evidence type="ECO:0000256" key="1">
    <source>
        <dbReference type="SAM" id="MobiDB-lite"/>
    </source>
</evidence>
<evidence type="ECO:0000313" key="3">
    <source>
        <dbReference type="EMBL" id="MFC7604533.1"/>
    </source>
</evidence>
<sequence length="135" mass="15118">MSYTIGQLARLSGPPVKTIRSHSDIGVLPERGRTRSGYRLYDDFRASLREMGGEFRERAGELDPTAWHEADILITERASAGVRDGVARILALIVDAQERTPESVPRDHTEHDSRDTGSRWPRSTAPPTDGFHDHQ</sequence>
<comment type="caution">
    <text evidence="3">The sequence shown here is derived from an EMBL/GenBank/DDBJ whole genome shotgun (WGS) entry which is preliminary data.</text>
</comment>
<dbReference type="RefSeq" id="WP_343970907.1">
    <property type="nucleotide sequence ID" value="NZ_BAAAGK010000087.1"/>
</dbReference>
<dbReference type="Proteomes" id="UP001596514">
    <property type="component" value="Unassembled WGS sequence"/>
</dbReference>
<feature type="domain" description="HTH merR-type" evidence="2">
    <location>
        <begin position="1"/>
        <end position="43"/>
    </location>
</feature>